<dbReference type="STRING" id="1216006.VA7868_03289"/>
<evidence type="ECO:0000313" key="2">
    <source>
        <dbReference type="EMBL" id="SHI28124.1"/>
    </source>
</evidence>
<dbReference type="InterPro" id="IPR008912">
    <property type="entry name" value="Uncharacterised_CoxE"/>
</dbReference>
<dbReference type="InterPro" id="IPR002035">
    <property type="entry name" value="VWF_A"/>
</dbReference>
<dbReference type="PANTHER" id="PTHR36846:SF1">
    <property type="entry name" value="PROTEIN VIAA"/>
    <property type="match status" value="1"/>
</dbReference>
<name>A0A1M5ZV45_9VIBR</name>
<evidence type="ECO:0000259" key="1">
    <source>
        <dbReference type="SMART" id="SM00327"/>
    </source>
</evidence>
<dbReference type="Pfam" id="PF05762">
    <property type="entry name" value="VWA_CoxE"/>
    <property type="match status" value="1"/>
</dbReference>
<accession>A0A1M5ZV45</accession>
<gene>
    <name evidence="2" type="ORF">VA7868_03289</name>
</gene>
<reference evidence="2 3" key="1">
    <citation type="submission" date="2016-11" db="EMBL/GenBank/DDBJ databases">
        <authorList>
            <person name="Jaros S."/>
            <person name="Januszkiewicz K."/>
            <person name="Wedrychowicz H."/>
        </authorList>
    </citation>
    <scope>NUCLEOTIDE SEQUENCE [LARGE SCALE GENOMIC DNA]</scope>
    <source>
        <strain evidence="2 3">CECT 7868</strain>
    </source>
</reference>
<dbReference type="OrthoDB" id="387240at2"/>
<evidence type="ECO:0000313" key="3">
    <source>
        <dbReference type="Proteomes" id="UP000184608"/>
    </source>
</evidence>
<dbReference type="InterPro" id="IPR036465">
    <property type="entry name" value="vWFA_dom_sf"/>
</dbReference>
<dbReference type="Gene3D" id="3.40.50.410">
    <property type="entry name" value="von Willebrand factor, type A domain"/>
    <property type="match status" value="1"/>
</dbReference>
<protein>
    <recommendedName>
        <fullName evidence="1">VWFA domain-containing protein</fullName>
    </recommendedName>
</protein>
<dbReference type="GO" id="GO:0005829">
    <property type="term" value="C:cytosol"/>
    <property type="evidence" value="ECO:0007669"/>
    <property type="project" value="TreeGrafter"/>
</dbReference>
<keyword evidence="3" id="KW-1185">Reference proteome</keyword>
<dbReference type="AlphaFoldDB" id="A0A1M5ZV45"/>
<proteinExistence type="predicted"/>
<dbReference type="NCBIfam" id="NF008230">
    <property type="entry name" value="PRK10997.1"/>
    <property type="match status" value="1"/>
</dbReference>
<organism evidence="2 3">
    <name type="scientific">Vibrio aerogenes CECT 7868</name>
    <dbReference type="NCBI Taxonomy" id="1216006"/>
    <lineage>
        <taxon>Bacteria</taxon>
        <taxon>Pseudomonadati</taxon>
        <taxon>Pseudomonadota</taxon>
        <taxon>Gammaproteobacteria</taxon>
        <taxon>Vibrionales</taxon>
        <taxon>Vibrionaceae</taxon>
        <taxon>Vibrio</taxon>
    </lineage>
</organism>
<dbReference type="EMBL" id="FQXZ01000037">
    <property type="protein sequence ID" value="SHI28124.1"/>
    <property type="molecule type" value="Genomic_DNA"/>
</dbReference>
<dbReference type="SUPFAM" id="SSF53300">
    <property type="entry name" value="vWA-like"/>
    <property type="match status" value="1"/>
</dbReference>
<sequence length="481" mass="55108">MLGADSINLAMMIADSGVVDSAVNELMMNTQLMLVVENQGVHSSVKNHLMKWQNQVKARMTRVCEAERFQQELALYQQVIHWDEVTFFQRIQDVVHQLEWHSSFYTQARQLTEKKINFSNPMFPRYFCDQWYRSLSDALEQAQLTELEANKEKALKDLYQRIETLRHMDTVTDTDDEQSARRLWNMASAKLSRGDISVMKKHAEFLKKHKDIQDIAKSLGRMASLVDDDDLCRMPEETLSLVEEKSDEATDDIVGIRQGDDLNKLLPNETLFLAHPELEVIFYKHLIDKRLLNYHMQGKSRTLSKVMTSQASAGQADIEKGPFVVCIDASGSMNGFPEQCAKAVAYALMQIALAENRECYVIIFSTQVITYELSKQDGLREVCDFLSYTFKGGTDLNLAINEAVKKMQDGIYKNADLVVISDFMAPKQSQDVIEKVNTLKEKSNRFHSISLSKYGNPQVMGMFDHCWSYHPGLMGRLVKHR</sequence>
<dbReference type="RefSeq" id="WP_073604912.1">
    <property type="nucleotide sequence ID" value="NZ_FQXZ01000037.1"/>
</dbReference>
<dbReference type="SMART" id="SM00327">
    <property type="entry name" value="VWA"/>
    <property type="match status" value="1"/>
</dbReference>
<feature type="domain" description="VWFA" evidence="1">
    <location>
        <begin position="320"/>
        <end position="479"/>
    </location>
</feature>
<dbReference type="Proteomes" id="UP000184608">
    <property type="component" value="Unassembled WGS sequence"/>
</dbReference>
<dbReference type="PANTHER" id="PTHR36846">
    <property type="entry name" value="PROTEIN VIAA"/>
    <property type="match status" value="1"/>
</dbReference>
<dbReference type="CDD" id="cd01462">
    <property type="entry name" value="VWA_YIEM_type"/>
    <property type="match status" value="1"/>
</dbReference>